<organism evidence="6 7">
    <name type="scientific">Ceriporiopsis subvermispora (strain B)</name>
    <name type="common">White-rot fungus</name>
    <name type="synonym">Gelatoporia subvermispora</name>
    <dbReference type="NCBI Taxonomy" id="914234"/>
    <lineage>
        <taxon>Eukaryota</taxon>
        <taxon>Fungi</taxon>
        <taxon>Dikarya</taxon>
        <taxon>Basidiomycota</taxon>
        <taxon>Agaricomycotina</taxon>
        <taxon>Agaricomycetes</taxon>
        <taxon>Polyporales</taxon>
        <taxon>Gelatoporiaceae</taxon>
        <taxon>Gelatoporia</taxon>
    </lineage>
</organism>
<dbReference type="Pfam" id="PF00618">
    <property type="entry name" value="RasGEF_N"/>
    <property type="match status" value="1"/>
</dbReference>
<dbReference type="InterPro" id="IPR036964">
    <property type="entry name" value="RASGEF_cat_dom_sf"/>
</dbReference>
<sequence>MPVSSDHPRTMSTSPSSEVQPELLLSPDGHVLAGTTQALVKQLIAPDECDPSFVEVFMATFKSFMTANELVDALISQYEKSVASDADEQNTMQSTIRAGVIEAIKLILSDIEQDDRAALFRMEEFISQPDVVKDARASELLRLVALAQSRLSSSKKQDSKPAAGAVTKTENLSLRDIDPLELAQQLTLMDAALFKRIRRIDCLKRMHGPGSTERISDSVTPIIALANKVAEWVGRCVLFEDDPAARAATVTFFISIADHCRTLQNLSSMVNIISGLNAPPVRRLQDTWQAVSETQRAQMLACEAAVDVAHQFTAYRTALARIEPPCVPFIGVTLTLLAQITTSHSTSPTIPSHMIDFAQLRAAYPLLQDLSRWQYTSYDIAPSPGIAAFLERALNGSDDIEPDVFELLERSFQLEARRPGDEKLVELTRTLSTTSTETR</sequence>
<dbReference type="GO" id="GO:0007265">
    <property type="term" value="P:Ras protein signal transduction"/>
    <property type="evidence" value="ECO:0007669"/>
    <property type="project" value="TreeGrafter"/>
</dbReference>
<evidence type="ECO:0000259" key="4">
    <source>
        <dbReference type="PROSITE" id="PS50009"/>
    </source>
</evidence>
<feature type="domain" description="Ras-GEF" evidence="4">
    <location>
        <begin position="178"/>
        <end position="417"/>
    </location>
</feature>
<gene>
    <name evidence="6" type="ORF">CERSUDRAFT_140118</name>
</gene>
<dbReference type="EMBL" id="KB445802">
    <property type="protein sequence ID" value="EMD34577.1"/>
    <property type="molecule type" value="Genomic_DNA"/>
</dbReference>
<dbReference type="PROSITE" id="PS50212">
    <property type="entry name" value="RASGEF_NTER"/>
    <property type="match status" value="1"/>
</dbReference>
<keyword evidence="1 2" id="KW-0344">Guanine-nucleotide releasing factor</keyword>
<evidence type="ECO:0000259" key="5">
    <source>
        <dbReference type="PROSITE" id="PS50212"/>
    </source>
</evidence>
<dbReference type="CDD" id="cd00155">
    <property type="entry name" value="RasGEF"/>
    <property type="match status" value="1"/>
</dbReference>
<evidence type="ECO:0000256" key="2">
    <source>
        <dbReference type="PROSITE-ProRule" id="PRU00168"/>
    </source>
</evidence>
<dbReference type="PANTHER" id="PTHR23113">
    <property type="entry name" value="GUANINE NUCLEOTIDE EXCHANGE FACTOR"/>
    <property type="match status" value="1"/>
</dbReference>
<feature type="compositionally biased region" description="Polar residues" evidence="3">
    <location>
        <begin position="10"/>
        <end position="19"/>
    </location>
</feature>
<dbReference type="GO" id="GO:0005085">
    <property type="term" value="F:guanyl-nucleotide exchange factor activity"/>
    <property type="evidence" value="ECO:0007669"/>
    <property type="project" value="UniProtKB-KW"/>
</dbReference>
<keyword evidence="7" id="KW-1185">Reference proteome</keyword>
<dbReference type="Gene3D" id="1.10.840.10">
    <property type="entry name" value="Ras guanine-nucleotide exchange factors catalytic domain"/>
    <property type="match status" value="1"/>
</dbReference>
<feature type="region of interest" description="Disordered" evidence="3">
    <location>
        <begin position="1"/>
        <end position="21"/>
    </location>
</feature>
<dbReference type="OrthoDB" id="546434at2759"/>
<dbReference type="InterPro" id="IPR001895">
    <property type="entry name" value="RASGEF_cat_dom"/>
</dbReference>
<dbReference type="InterPro" id="IPR008937">
    <property type="entry name" value="Ras-like_GEF"/>
</dbReference>
<name>M2R823_CERS8</name>
<protein>
    <recommendedName>
        <fullName evidence="8">Ras-GEF domain-containing protein</fullName>
    </recommendedName>
</protein>
<evidence type="ECO:0008006" key="8">
    <source>
        <dbReference type="Google" id="ProtNLM"/>
    </source>
</evidence>
<dbReference type="SMART" id="SM00229">
    <property type="entry name" value="RasGEFN"/>
    <property type="match status" value="1"/>
</dbReference>
<reference evidence="6 7" key="1">
    <citation type="journal article" date="2012" name="Proc. Natl. Acad. Sci. U.S.A.">
        <title>Comparative genomics of Ceriporiopsis subvermispora and Phanerochaete chrysosporium provide insight into selective ligninolysis.</title>
        <authorList>
            <person name="Fernandez-Fueyo E."/>
            <person name="Ruiz-Duenas F.J."/>
            <person name="Ferreira P."/>
            <person name="Floudas D."/>
            <person name="Hibbett D.S."/>
            <person name="Canessa P."/>
            <person name="Larrondo L.F."/>
            <person name="James T.Y."/>
            <person name="Seelenfreund D."/>
            <person name="Lobos S."/>
            <person name="Polanco R."/>
            <person name="Tello M."/>
            <person name="Honda Y."/>
            <person name="Watanabe T."/>
            <person name="Watanabe T."/>
            <person name="Ryu J.S."/>
            <person name="Kubicek C.P."/>
            <person name="Schmoll M."/>
            <person name="Gaskell J."/>
            <person name="Hammel K.E."/>
            <person name="St John F.J."/>
            <person name="Vanden Wymelenberg A."/>
            <person name="Sabat G."/>
            <person name="Splinter BonDurant S."/>
            <person name="Syed K."/>
            <person name="Yadav J.S."/>
            <person name="Doddapaneni H."/>
            <person name="Subramanian V."/>
            <person name="Lavin J.L."/>
            <person name="Oguiza J.A."/>
            <person name="Perez G."/>
            <person name="Pisabarro A.G."/>
            <person name="Ramirez L."/>
            <person name="Santoyo F."/>
            <person name="Master E."/>
            <person name="Coutinho P.M."/>
            <person name="Henrissat B."/>
            <person name="Lombard V."/>
            <person name="Magnuson J.K."/>
            <person name="Kuees U."/>
            <person name="Hori C."/>
            <person name="Igarashi K."/>
            <person name="Samejima M."/>
            <person name="Held B.W."/>
            <person name="Barry K.W."/>
            <person name="LaButti K.M."/>
            <person name="Lapidus A."/>
            <person name="Lindquist E.A."/>
            <person name="Lucas S.M."/>
            <person name="Riley R."/>
            <person name="Salamov A.A."/>
            <person name="Hoffmeister D."/>
            <person name="Schwenk D."/>
            <person name="Hadar Y."/>
            <person name="Yarden O."/>
            <person name="de Vries R.P."/>
            <person name="Wiebenga A."/>
            <person name="Stenlid J."/>
            <person name="Eastwood D."/>
            <person name="Grigoriev I.V."/>
            <person name="Berka R.M."/>
            <person name="Blanchette R.A."/>
            <person name="Kersten P."/>
            <person name="Martinez A.T."/>
            <person name="Vicuna R."/>
            <person name="Cullen D."/>
        </authorList>
    </citation>
    <scope>NUCLEOTIDE SEQUENCE [LARGE SCALE GENOMIC DNA]</scope>
    <source>
        <strain evidence="6 7">B</strain>
    </source>
</reference>
<dbReference type="SMART" id="SM00147">
    <property type="entry name" value="RasGEF"/>
    <property type="match status" value="1"/>
</dbReference>
<dbReference type="SUPFAM" id="SSF48366">
    <property type="entry name" value="Ras GEF"/>
    <property type="match status" value="1"/>
</dbReference>
<dbReference type="Proteomes" id="UP000016930">
    <property type="component" value="Unassembled WGS sequence"/>
</dbReference>
<dbReference type="Gene3D" id="1.20.870.10">
    <property type="entry name" value="Son of sevenless (SoS) protein Chain: S domain 1"/>
    <property type="match status" value="1"/>
</dbReference>
<dbReference type="AlphaFoldDB" id="M2R823"/>
<dbReference type="HOGENOM" id="CLU_002632_2_1_1"/>
<accession>M2R823</accession>
<dbReference type="CDD" id="cd06224">
    <property type="entry name" value="REM"/>
    <property type="match status" value="1"/>
</dbReference>
<dbReference type="Pfam" id="PF00617">
    <property type="entry name" value="RasGEF"/>
    <property type="match status" value="1"/>
</dbReference>
<dbReference type="InterPro" id="IPR023578">
    <property type="entry name" value="Ras_GEF_dom_sf"/>
</dbReference>
<dbReference type="PANTHER" id="PTHR23113:SF99">
    <property type="entry name" value="RASGEF DOMAIN-CONTAINING PROTEIN"/>
    <property type="match status" value="1"/>
</dbReference>
<evidence type="ECO:0000313" key="7">
    <source>
        <dbReference type="Proteomes" id="UP000016930"/>
    </source>
</evidence>
<evidence type="ECO:0000313" key="6">
    <source>
        <dbReference type="EMBL" id="EMD34577.1"/>
    </source>
</evidence>
<evidence type="ECO:0000256" key="1">
    <source>
        <dbReference type="ARBA" id="ARBA00022658"/>
    </source>
</evidence>
<feature type="domain" description="N-terminal Ras-GEF" evidence="5">
    <location>
        <begin position="27"/>
        <end position="155"/>
    </location>
</feature>
<proteinExistence type="predicted"/>
<dbReference type="PROSITE" id="PS50009">
    <property type="entry name" value="RASGEF_CAT"/>
    <property type="match status" value="1"/>
</dbReference>
<evidence type="ECO:0000256" key="3">
    <source>
        <dbReference type="SAM" id="MobiDB-lite"/>
    </source>
</evidence>
<dbReference type="GO" id="GO:0005886">
    <property type="term" value="C:plasma membrane"/>
    <property type="evidence" value="ECO:0007669"/>
    <property type="project" value="TreeGrafter"/>
</dbReference>
<dbReference type="STRING" id="914234.M2R823"/>
<dbReference type="InterPro" id="IPR000651">
    <property type="entry name" value="Ras-like_Gua-exchang_fac_N"/>
</dbReference>